<organism evidence="11 12">
    <name type="scientific">Gammaproteobacteria bacterium LSUCC0057</name>
    <dbReference type="NCBI Taxonomy" id="2559237"/>
    <lineage>
        <taxon>Bacteria</taxon>
        <taxon>Pseudomonadati</taxon>
        <taxon>Pseudomonadota</taxon>
        <taxon>Gammaproteobacteria</taxon>
        <taxon>Cellvibrionales</taxon>
        <taxon>Porticoccaceae</taxon>
        <taxon>SAR92 clade</taxon>
    </lineage>
</organism>
<dbReference type="Gene3D" id="1.10.287.950">
    <property type="entry name" value="Methyl-accepting chemotaxis protein"/>
    <property type="match status" value="1"/>
</dbReference>
<dbReference type="AlphaFoldDB" id="A0A4Y8UHX2"/>
<protein>
    <recommendedName>
        <fullName evidence="13">Methyl-accepting chemotaxis protein</fullName>
    </recommendedName>
</protein>
<evidence type="ECO:0000259" key="9">
    <source>
        <dbReference type="PROSITE" id="PS50111"/>
    </source>
</evidence>
<dbReference type="PANTHER" id="PTHR32089">
    <property type="entry name" value="METHYL-ACCEPTING CHEMOTAXIS PROTEIN MCPB"/>
    <property type="match status" value="1"/>
</dbReference>
<keyword evidence="2" id="KW-0812">Transmembrane</keyword>
<feature type="domain" description="HAMP" evidence="10">
    <location>
        <begin position="324"/>
        <end position="375"/>
    </location>
</feature>
<dbReference type="PANTHER" id="PTHR32089:SF119">
    <property type="entry name" value="METHYL-ACCEPTING CHEMOTAXIS PROTEIN CTPL"/>
    <property type="match status" value="1"/>
</dbReference>
<keyword evidence="4" id="KW-0472">Membrane</keyword>
<comment type="similarity">
    <text evidence="6">Belongs to the methyl-accepting chemotaxis (MCP) protein family.</text>
</comment>
<dbReference type="PRINTS" id="PR00260">
    <property type="entry name" value="CHEMTRNSDUCR"/>
</dbReference>
<comment type="subcellular location">
    <subcellularLocation>
        <location evidence="1">Membrane</location>
        <topology evidence="1">Multi-pass membrane protein</topology>
    </subcellularLocation>
</comment>
<evidence type="ECO:0000256" key="4">
    <source>
        <dbReference type="ARBA" id="ARBA00023136"/>
    </source>
</evidence>
<keyword evidence="3" id="KW-1133">Transmembrane helix</keyword>
<comment type="caution">
    <text evidence="11">The sequence shown here is derived from an EMBL/GenBank/DDBJ whole genome shotgun (WGS) entry which is preliminary data.</text>
</comment>
<feature type="domain" description="Methyl-accepting transducer" evidence="9">
    <location>
        <begin position="380"/>
        <end position="616"/>
    </location>
</feature>
<dbReference type="GO" id="GO:0007165">
    <property type="term" value="P:signal transduction"/>
    <property type="evidence" value="ECO:0007669"/>
    <property type="project" value="UniProtKB-KW"/>
</dbReference>
<dbReference type="SUPFAM" id="SSF58104">
    <property type="entry name" value="Methyl-accepting chemotaxis protein (MCP) signaling domain"/>
    <property type="match status" value="1"/>
</dbReference>
<evidence type="ECO:0000256" key="6">
    <source>
        <dbReference type="ARBA" id="ARBA00029447"/>
    </source>
</evidence>
<evidence type="ECO:0000259" key="10">
    <source>
        <dbReference type="PROSITE" id="PS50885"/>
    </source>
</evidence>
<dbReference type="InterPro" id="IPR004089">
    <property type="entry name" value="MCPsignal_dom"/>
</dbReference>
<gene>
    <name evidence="11" type="ORF">E3W66_07175</name>
</gene>
<dbReference type="Proteomes" id="UP000298133">
    <property type="component" value="Unassembled WGS sequence"/>
</dbReference>
<keyword evidence="5 7" id="KW-0807">Transducer</keyword>
<evidence type="ECO:0000256" key="3">
    <source>
        <dbReference type="ARBA" id="ARBA00022989"/>
    </source>
</evidence>
<dbReference type="InterPro" id="IPR004090">
    <property type="entry name" value="Chemotax_Me-accpt_rcpt"/>
</dbReference>
<dbReference type="GO" id="GO:0006935">
    <property type="term" value="P:chemotaxis"/>
    <property type="evidence" value="ECO:0007669"/>
    <property type="project" value="InterPro"/>
</dbReference>
<proteinExistence type="inferred from homology"/>
<keyword evidence="12" id="KW-1185">Reference proteome</keyword>
<evidence type="ECO:0000256" key="7">
    <source>
        <dbReference type="PROSITE-ProRule" id="PRU00284"/>
    </source>
</evidence>
<dbReference type="InterPro" id="IPR003660">
    <property type="entry name" value="HAMP_dom"/>
</dbReference>
<dbReference type="GO" id="GO:0016020">
    <property type="term" value="C:membrane"/>
    <property type="evidence" value="ECO:0007669"/>
    <property type="project" value="UniProtKB-SubCell"/>
</dbReference>
<evidence type="ECO:0000256" key="5">
    <source>
        <dbReference type="ARBA" id="ARBA00023224"/>
    </source>
</evidence>
<dbReference type="GO" id="GO:0004888">
    <property type="term" value="F:transmembrane signaling receptor activity"/>
    <property type="evidence" value="ECO:0007669"/>
    <property type="project" value="InterPro"/>
</dbReference>
<reference evidence="11 12" key="1">
    <citation type="submission" date="2019-03" db="EMBL/GenBank/DDBJ databases">
        <title>Draft genome of Gammaproteobacteria bacterium LSUCC0057, a member of the SAR92 clade.</title>
        <authorList>
            <person name="Lanclos V.C."/>
            <person name="Doiron C."/>
            <person name="Henson M.W."/>
            <person name="Thrash J.C."/>
        </authorList>
    </citation>
    <scope>NUCLEOTIDE SEQUENCE [LARGE SCALE GENOMIC DNA]</scope>
    <source>
        <strain evidence="11 12">LSUCC0057</strain>
    </source>
</reference>
<feature type="compositionally biased region" description="Polar residues" evidence="8">
    <location>
        <begin position="661"/>
        <end position="670"/>
    </location>
</feature>
<dbReference type="PROSITE" id="PS50111">
    <property type="entry name" value="CHEMOTAXIS_TRANSDUC_2"/>
    <property type="match status" value="1"/>
</dbReference>
<evidence type="ECO:0000313" key="12">
    <source>
        <dbReference type="Proteomes" id="UP000298133"/>
    </source>
</evidence>
<evidence type="ECO:0000256" key="2">
    <source>
        <dbReference type="ARBA" id="ARBA00022692"/>
    </source>
</evidence>
<evidence type="ECO:0000256" key="8">
    <source>
        <dbReference type="SAM" id="MobiDB-lite"/>
    </source>
</evidence>
<name>A0A4Y8UHX2_9GAMM</name>
<dbReference type="PROSITE" id="PS50885">
    <property type="entry name" value="HAMP"/>
    <property type="match status" value="1"/>
</dbReference>
<dbReference type="EMBL" id="SPIA01000002">
    <property type="protein sequence ID" value="TFH68018.1"/>
    <property type="molecule type" value="Genomic_DNA"/>
</dbReference>
<dbReference type="Pfam" id="PF00015">
    <property type="entry name" value="MCPsignal"/>
    <property type="match status" value="1"/>
</dbReference>
<accession>A0A4Y8UHX2</accession>
<feature type="region of interest" description="Disordered" evidence="8">
    <location>
        <begin position="654"/>
        <end position="673"/>
    </location>
</feature>
<evidence type="ECO:0000313" key="11">
    <source>
        <dbReference type="EMBL" id="TFH68018.1"/>
    </source>
</evidence>
<dbReference type="SMART" id="SM00283">
    <property type="entry name" value="MA"/>
    <property type="match status" value="1"/>
</dbReference>
<evidence type="ECO:0008006" key="13">
    <source>
        <dbReference type="Google" id="ProtNLM"/>
    </source>
</evidence>
<dbReference type="OrthoDB" id="49457at2"/>
<sequence>MTQWITKLVLVVAVVAAALTGLFAEQLYRAQLSDQSRLDNAALLRSELRRLPSLAAALPRGRAEHFDQLAASDEALYASWGRLYKQLHSESHGKLQPLSPAAQTFDQALTTLRAEIATLLAQRSAAQQWQQLVDESARALPSLEQRLQQQVERLIAAGAQAATVVLAQQQLWWLQRLDRDIAALATQPQLDEAAVAQLRGRAGDIAQALQALQALGHNQVDVATEMALFGAVETALVEFEQNLPAFLTLYRSRQLLVAAEQPLLQALESIEQQIRRRAAQPLWQRAAPPLQWSALTALAALLLALLLGWRRAAQLRAFERNQHREQQHELEQLIADLAAIGEGDLTRQLSAATPTAAVLASSINAAIEALRRLVAAAARQSEQLGEQSASHQQVSQQLATGASEQLQQLSTASATLEQLAASVDAIASRASDSATAAQQARDTAVEGVARVAQSSASVDEIDAAITTAAHSLAELHAGAQQIDKVATVITQIADQTNILALNAAIQAAGSGAEARGFALVADEIQRLAESAATAAAEIGELIDTVQQHSRSADQAMQYSCSELAVGKQRIAAAGEALTAIEQGAEALLPLMAEITTASQRQAEQAKQIASGVGEVQSQAAATLSRSQANSERTEQLAQLALEMRRSISHFTLGDVGAASDQPPTESQPAHNSLEAFEREIELLLANTPKPGIERE</sequence>
<evidence type="ECO:0000256" key="1">
    <source>
        <dbReference type="ARBA" id="ARBA00004141"/>
    </source>
</evidence>